<sequence>MSGFTMQLVIRRLTMAFALCGGVCADLQLMNRSSHDYVVQPRAGCRTAVAGDHCYDKVSWAMLTGVQKYPDWFSPLTSSSSFEDFQRHLHAMPKFSNACPEPCAARAVETPAVQAQLPASASCHAPVEGDECHKRVVWAMEKGAVKYPAQFAPLTSRSSFEDFQRHLHAMPKFSNVCPEPCAARAVEIVVPAPLPQVCHTSVDGEACYRKVMWAMESGVAKYPDWFFPLTNTSKFEDVQRHLHGIPKFSIVCPEPCAARAVEVREPIQVPARDSAKPTERAVRTRMEGSNQTGDPWIVNGYDQTGSNCECGNIIQSLPTGYETPLLCASACNMYPRCMSIGVHEDTIWPGHCDLFDAPCNDTDGHDEAGTTCAKPVHEQGISLNFNRVQTDSPTPSPTPAPDACEIANGTGPSASYPCACGPVVCGTSEICSNATCSPPSYLHVDWPCSWPSIGDPNFIISGTSAGGAPIYVNFHGSYIYFDESCDGEVRGGDSRVPRWIIDDSAPSVSAVMDLDSDRSCSYYGHYESDDSHGLPLGSSTWVTFCEGVLQAVTAEITYLHEEPNVTATPAPTLPPGTACPCDQKCAGFPYVDTDGDGCLSEPECKYLPPVIGNFGELDLDGDGCVTLNECVESPLGEFLPMFPISAPNHCDFGHYFTPGTSLCVVCTNGETRRRRSEACTKCPPGRDDFGDFDTCIGGAYLKEPLYPGNCTACVNSDTDENGQTLTRGDSVVISTRNPDPGHYEIVTIIGKITVDNQTCFHVEPCVNDSYDPYDSLISDCTEHDGRSTSSTYPCGCGVDECAEGEVCDLDGNAGRGICIPPSWTVPTPAPTVSARGDPHLVNLHGEHFDVNHGGDFTLLRIPQAQSEPPMVKLKASVRPEHGRPCTTYITEVEVSGSLLGGRTLQVRSYLRAHAENETDKFLGVRVHGVAGSDGQAALRDYLFGAWLHKSAEEAARTLRFEEYFVTNQKDKEVNLQVLAGLDERVKGILEQNPSLAAAFSSKGGRDTPPAPAPSLAAAFSSKEAAPGLLEALRGDAESGVRREAAAALGKLGAAEAAPGLLEALRGDAESGVRREAAAALGKLGAAEAAPGLLEALRGDADSVVRWEAAAALVKLDAAEAAPGLLRMLEEDVDPEFRRTAAKVLDRFDPKDLALQLVRTVRNRDMSIPWREIAASELARLVTKDAAVALALADEHADALHDAAQEEEVGKVFRDSCAKAVGKIDAAHAQAADDAARHGTAALPIDGAAGRQVAIGLWRRSVLHCQASPCIRKLCNNFLFFLQKPIGVHA</sequence>
<keyword evidence="2" id="KW-0732">Signal</keyword>
<feature type="region of interest" description="Disordered" evidence="1">
    <location>
        <begin position="271"/>
        <end position="296"/>
    </location>
</feature>
<dbReference type="SUPFAM" id="SSF48371">
    <property type="entry name" value="ARM repeat"/>
    <property type="match status" value="1"/>
</dbReference>
<feature type="chain" id="PRO_5046301732" evidence="2">
    <location>
        <begin position="26"/>
        <end position="1289"/>
    </location>
</feature>
<reference evidence="3" key="1">
    <citation type="submission" date="2023-10" db="EMBL/GenBank/DDBJ databases">
        <authorList>
            <person name="Chen Y."/>
            <person name="Shah S."/>
            <person name="Dougan E. K."/>
            <person name="Thang M."/>
            <person name="Chan C."/>
        </authorList>
    </citation>
    <scope>NUCLEOTIDE SEQUENCE [LARGE SCALE GENOMIC DNA]</scope>
</reference>
<evidence type="ECO:0000313" key="3">
    <source>
        <dbReference type="EMBL" id="CAK0803765.1"/>
    </source>
</evidence>
<dbReference type="PANTHER" id="PTHR12697:SF5">
    <property type="entry name" value="DEOXYHYPUSINE HYDROXYLASE"/>
    <property type="match status" value="1"/>
</dbReference>
<dbReference type="Proteomes" id="UP001189429">
    <property type="component" value="Unassembled WGS sequence"/>
</dbReference>
<dbReference type="PANTHER" id="PTHR12697">
    <property type="entry name" value="PBS LYASE HEAT-LIKE PROTEIN"/>
    <property type="match status" value="1"/>
</dbReference>
<dbReference type="Pfam" id="PF13646">
    <property type="entry name" value="HEAT_2"/>
    <property type="match status" value="1"/>
</dbReference>
<dbReference type="Gene3D" id="1.25.10.10">
    <property type="entry name" value="Leucine-rich Repeat Variant"/>
    <property type="match status" value="1"/>
</dbReference>
<dbReference type="EMBL" id="CAUYUJ010003086">
    <property type="protein sequence ID" value="CAK0803765.1"/>
    <property type="molecule type" value="Genomic_DNA"/>
</dbReference>
<feature type="signal peptide" evidence="2">
    <location>
        <begin position="1"/>
        <end position="25"/>
    </location>
</feature>
<evidence type="ECO:0000256" key="1">
    <source>
        <dbReference type="SAM" id="MobiDB-lite"/>
    </source>
</evidence>
<dbReference type="InterPro" id="IPR004155">
    <property type="entry name" value="PBS_lyase_HEAT"/>
</dbReference>
<name>A0ABN9QCW3_9DINO</name>
<evidence type="ECO:0000313" key="4">
    <source>
        <dbReference type="Proteomes" id="UP001189429"/>
    </source>
</evidence>
<dbReference type="SMART" id="SM00567">
    <property type="entry name" value="EZ_HEAT"/>
    <property type="match status" value="3"/>
</dbReference>
<dbReference type="InterPro" id="IPR011989">
    <property type="entry name" value="ARM-like"/>
</dbReference>
<accession>A0ABN9QCW3</accession>
<gene>
    <name evidence="3" type="ORF">PCOR1329_LOCUS10820</name>
</gene>
<evidence type="ECO:0000256" key="2">
    <source>
        <dbReference type="SAM" id="SignalP"/>
    </source>
</evidence>
<feature type="compositionally biased region" description="Basic and acidic residues" evidence="1">
    <location>
        <begin position="273"/>
        <end position="286"/>
    </location>
</feature>
<proteinExistence type="predicted"/>
<comment type="caution">
    <text evidence="3">The sequence shown here is derived from an EMBL/GenBank/DDBJ whole genome shotgun (WGS) entry which is preliminary data.</text>
</comment>
<dbReference type="InterPro" id="IPR016024">
    <property type="entry name" value="ARM-type_fold"/>
</dbReference>
<keyword evidence="4" id="KW-1185">Reference proteome</keyword>
<protein>
    <submittedName>
        <fullName evidence="3">Uncharacterized protein</fullName>
    </submittedName>
</protein>
<organism evidence="3 4">
    <name type="scientific">Prorocentrum cordatum</name>
    <dbReference type="NCBI Taxonomy" id="2364126"/>
    <lineage>
        <taxon>Eukaryota</taxon>
        <taxon>Sar</taxon>
        <taxon>Alveolata</taxon>
        <taxon>Dinophyceae</taxon>
        <taxon>Prorocentrales</taxon>
        <taxon>Prorocentraceae</taxon>
        <taxon>Prorocentrum</taxon>
    </lineage>
</organism>